<dbReference type="PROSITE" id="PS50931">
    <property type="entry name" value="HTH_LYSR"/>
    <property type="match status" value="1"/>
</dbReference>
<dbReference type="InterPro" id="IPR036390">
    <property type="entry name" value="WH_DNA-bd_sf"/>
</dbReference>
<protein>
    <recommendedName>
        <fullName evidence="5">Probable hydrogen peroxide-inducible genes activator</fullName>
    </recommendedName>
</protein>
<name>A0ABW4FU04_9PSEU</name>
<evidence type="ECO:0000313" key="8">
    <source>
        <dbReference type="Proteomes" id="UP001597145"/>
    </source>
</evidence>
<evidence type="ECO:0000313" key="7">
    <source>
        <dbReference type="EMBL" id="MFD1533608.1"/>
    </source>
</evidence>
<keyword evidence="2" id="KW-0805">Transcription regulation</keyword>
<keyword evidence="3" id="KW-0238">DNA-binding</keyword>
<organism evidence="7 8">
    <name type="scientific">Pseudonocardia aurantiaca</name>
    <dbReference type="NCBI Taxonomy" id="75290"/>
    <lineage>
        <taxon>Bacteria</taxon>
        <taxon>Bacillati</taxon>
        <taxon>Actinomycetota</taxon>
        <taxon>Actinomycetes</taxon>
        <taxon>Pseudonocardiales</taxon>
        <taxon>Pseudonocardiaceae</taxon>
        <taxon>Pseudonocardia</taxon>
    </lineage>
</organism>
<dbReference type="Pfam" id="PF00126">
    <property type="entry name" value="HTH_1"/>
    <property type="match status" value="1"/>
</dbReference>
<evidence type="ECO:0000256" key="4">
    <source>
        <dbReference type="ARBA" id="ARBA00023163"/>
    </source>
</evidence>
<dbReference type="Gene3D" id="1.10.10.10">
    <property type="entry name" value="Winged helix-like DNA-binding domain superfamily/Winged helix DNA-binding domain"/>
    <property type="match status" value="1"/>
</dbReference>
<dbReference type="EMBL" id="JBHUCP010000025">
    <property type="protein sequence ID" value="MFD1533608.1"/>
    <property type="molecule type" value="Genomic_DNA"/>
</dbReference>
<evidence type="ECO:0000256" key="5">
    <source>
        <dbReference type="ARBA" id="ARBA00040885"/>
    </source>
</evidence>
<sequence>MPGDIQISQLEYVAALARERHFGRAAATCHVSQSALSEAIRKLEAELGDTIVERDHRFGGFTAEGGRVVEWAHPSCPSATLCAPT</sequence>
<feature type="domain" description="HTH lysR-type" evidence="6">
    <location>
        <begin position="5"/>
        <end position="62"/>
    </location>
</feature>
<dbReference type="Proteomes" id="UP001597145">
    <property type="component" value="Unassembled WGS sequence"/>
</dbReference>
<evidence type="ECO:0000256" key="2">
    <source>
        <dbReference type="ARBA" id="ARBA00023015"/>
    </source>
</evidence>
<evidence type="ECO:0000256" key="3">
    <source>
        <dbReference type="ARBA" id="ARBA00023125"/>
    </source>
</evidence>
<dbReference type="PANTHER" id="PTHR30346">
    <property type="entry name" value="TRANSCRIPTIONAL DUAL REGULATOR HCAR-RELATED"/>
    <property type="match status" value="1"/>
</dbReference>
<dbReference type="InterPro" id="IPR036388">
    <property type="entry name" value="WH-like_DNA-bd_sf"/>
</dbReference>
<comment type="caution">
    <text evidence="7">The sequence shown here is derived from an EMBL/GenBank/DDBJ whole genome shotgun (WGS) entry which is preliminary data.</text>
</comment>
<dbReference type="PANTHER" id="PTHR30346:SF26">
    <property type="entry name" value="HYDROGEN PEROXIDE-INDUCIBLE GENES ACTIVATOR"/>
    <property type="match status" value="1"/>
</dbReference>
<dbReference type="RefSeq" id="WP_343985684.1">
    <property type="nucleotide sequence ID" value="NZ_BAAAJG010000026.1"/>
</dbReference>
<keyword evidence="4" id="KW-0804">Transcription</keyword>
<keyword evidence="8" id="KW-1185">Reference proteome</keyword>
<proteinExistence type="inferred from homology"/>
<evidence type="ECO:0000256" key="1">
    <source>
        <dbReference type="ARBA" id="ARBA00009437"/>
    </source>
</evidence>
<reference evidence="8" key="1">
    <citation type="journal article" date="2019" name="Int. J. Syst. Evol. Microbiol.">
        <title>The Global Catalogue of Microorganisms (GCM) 10K type strain sequencing project: providing services to taxonomists for standard genome sequencing and annotation.</title>
        <authorList>
            <consortium name="The Broad Institute Genomics Platform"/>
            <consortium name="The Broad Institute Genome Sequencing Center for Infectious Disease"/>
            <person name="Wu L."/>
            <person name="Ma J."/>
        </authorList>
    </citation>
    <scope>NUCLEOTIDE SEQUENCE [LARGE SCALE GENOMIC DNA]</scope>
    <source>
        <strain evidence="8">JCM 12165</strain>
    </source>
</reference>
<dbReference type="SUPFAM" id="SSF46785">
    <property type="entry name" value="Winged helix' DNA-binding domain"/>
    <property type="match status" value="1"/>
</dbReference>
<dbReference type="PRINTS" id="PR00039">
    <property type="entry name" value="HTHLYSR"/>
</dbReference>
<comment type="similarity">
    <text evidence="1">Belongs to the LysR transcriptional regulatory family.</text>
</comment>
<accession>A0ABW4FU04</accession>
<gene>
    <name evidence="7" type="ORF">ACFSCY_29705</name>
</gene>
<evidence type="ECO:0000259" key="6">
    <source>
        <dbReference type="PROSITE" id="PS50931"/>
    </source>
</evidence>
<dbReference type="InterPro" id="IPR000847">
    <property type="entry name" value="LysR_HTH_N"/>
</dbReference>